<dbReference type="OrthoDB" id="689350at2759"/>
<reference evidence="3" key="1">
    <citation type="journal article" date="2021" name="Nat. Commun.">
        <title>Genomic analyses provide insights into spinach domestication and the genetic basis of agronomic traits.</title>
        <authorList>
            <person name="Cai X."/>
            <person name="Sun X."/>
            <person name="Xu C."/>
            <person name="Sun H."/>
            <person name="Wang X."/>
            <person name="Ge C."/>
            <person name="Zhang Z."/>
            <person name="Wang Q."/>
            <person name="Fei Z."/>
            <person name="Jiao C."/>
            <person name="Wang Q."/>
        </authorList>
    </citation>
    <scope>NUCLEOTIDE SEQUENCE [LARGE SCALE GENOMIC DNA]</scope>
    <source>
        <strain evidence="3">cv. Varoflay</strain>
    </source>
</reference>
<accession>A0A9R0KCJ2</accession>
<dbReference type="InterPro" id="IPR006121">
    <property type="entry name" value="HMA_dom"/>
</dbReference>
<dbReference type="GeneID" id="110804531"/>
<gene>
    <name evidence="4" type="primary">LOC110804531</name>
</gene>
<dbReference type="InterPro" id="IPR042885">
    <property type="entry name" value="HIPP47/16"/>
</dbReference>
<dbReference type="PANTHER" id="PTHR46932:SF12">
    <property type="entry name" value="HEAVY METAL-ASSOCIATED ISOPRENYLATED PLANT PROTEIN 47"/>
    <property type="match status" value="1"/>
</dbReference>
<proteinExistence type="predicted"/>
<organism evidence="3 4">
    <name type="scientific">Spinacia oleracea</name>
    <name type="common">Spinach</name>
    <dbReference type="NCBI Taxonomy" id="3562"/>
    <lineage>
        <taxon>Eukaryota</taxon>
        <taxon>Viridiplantae</taxon>
        <taxon>Streptophyta</taxon>
        <taxon>Embryophyta</taxon>
        <taxon>Tracheophyta</taxon>
        <taxon>Spermatophyta</taxon>
        <taxon>Magnoliopsida</taxon>
        <taxon>eudicotyledons</taxon>
        <taxon>Gunneridae</taxon>
        <taxon>Pentapetalae</taxon>
        <taxon>Caryophyllales</taxon>
        <taxon>Chenopodiaceae</taxon>
        <taxon>Chenopodioideae</taxon>
        <taxon>Anserineae</taxon>
        <taxon>Spinacia</taxon>
    </lineage>
</organism>
<dbReference type="GO" id="GO:0046872">
    <property type="term" value="F:metal ion binding"/>
    <property type="evidence" value="ECO:0007669"/>
    <property type="project" value="InterPro"/>
</dbReference>
<evidence type="ECO:0000313" key="4">
    <source>
        <dbReference type="RefSeq" id="XP_021865823.1"/>
    </source>
</evidence>
<dbReference type="PROSITE" id="PS50846">
    <property type="entry name" value="HMA_2"/>
    <property type="match status" value="1"/>
</dbReference>
<dbReference type="AlphaFoldDB" id="A0A9R0KCJ2"/>
<dbReference type="InterPro" id="IPR036163">
    <property type="entry name" value="HMA_dom_sf"/>
</dbReference>
<dbReference type="PANTHER" id="PTHR46932">
    <property type="entry name" value="HEAVY METAL-ASSOCIATED ISOPRENYLATED PLANT PROTEIN 47"/>
    <property type="match status" value="1"/>
</dbReference>
<dbReference type="Pfam" id="PF00403">
    <property type="entry name" value="HMA"/>
    <property type="match status" value="1"/>
</dbReference>
<dbReference type="KEGG" id="soe:110804531"/>
<evidence type="ECO:0000256" key="1">
    <source>
        <dbReference type="SAM" id="MobiDB-lite"/>
    </source>
</evidence>
<feature type="domain" description="HMA" evidence="2">
    <location>
        <begin position="2"/>
        <end position="65"/>
    </location>
</feature>
<feature type="compositionally biased region" description="Basic and acidic residues" evidence="1">
    <location>
        <begin position="76"/>
        <end position="106"/>
    </location>
</feature>
<feature type="region of interest" description="Disordered" evidence="1">
    <location>
        <begin position="67"/>
        <end position="113"/>
    </location>
</feature>
<reference evidence="4" key="2">
    <citation type="submission" date="2025-08" db="UniProtKB">
        <authorList>
            <consortium name="RefSeq"/>
        </authorList>
    </citation>
    <scope>IDENTIFICATION</scope>
    <source>
        <tissue evidence="4">Leaf</tissue>
    </source>
</reference>
<evidence type="ECO:0000313" key="3">
    <source>
        <dbReference type="Proteomes" id="UP000813463"/>
    </source>
</evidence>
<name>A0A9R0KCJ2_SPIOL</name>
<keyword evidence="3" id="KW-1185">Reference proteome</keyword>
<sequence length="152" mass="17392">MVHKTVLRVDVSCDKCKQEVFAIVSKIEGVNKIEADTEKGTIAVIGNADPFAIIKRLRKAGKSAYYITVGPPVSPEEEKKKKEEEEKKKKQKEEEEKKKKEEEERKKKCPCPNPYPYPYPYSYSYPGDGYVCKPFAMMTSDYQDPTPPCTIM</sequence>
<evidence type="ECO:0000259" key="2">
    <source>
        <dbReference type="PROSITE" id="PS50846"/>
    </source>
</evidence>
<dbReference type="RefSeq" id="XP_021865823.1">
    <property type="nucleotide sequence ID" value="XM_022010131.2"/>
</dbReference>
<protein>
    <submittedName>
        <fullName evidence="4">Heavy metal-associated isoprenylated plant protein 2</fullName>
    </submittedName>
</protein>
<dbReference type="Gene3D" id="3.30.70.100">
    <property type="match status" value="1"/>
</dbReference>
<dbReference type="SUPFAM" id="SSF55008">
    <property type="entry name" value="HMA, heavy metal-associated domain"/>
    <property type="match status" value="1"/>
</dbReference>
<dbReference type="Proteomes" id="UP000813463">
    <property type="component" value="Chromosome 3"/>
</dbReference>